<dbReference type="Proteomes" id="UP000183206">
    <property type="component" value="Unassembled WGS sequence"/>
</dbReference>
<evidence type="ECO:0000313" key="3">
    <source>
        <dbReference type="Proteomes" id="UP000183206"/>
    </source>
</evidence>
<name>A0A1J4VBI5_9BACT</name>
<gene>
    <name evidence="2" type="ORF">AUJ44_03235</name>
</gene>
<evidence type="ECO:0000313" key="2">
    <source>
        <dbReference type="EMBL" id="OIO32093.1"/>
    </source>
</evidence>
<organism evidence="2 3">
    <name type="scientific">Candidatus Nomurabacteria bacterium CG1_02_47_685</name>
    <dbReference type="NCBI Taxonomy" id="1805282"/>
    <lineage>
        <taxon>Bacteria</taxon>
        <taxon>Candidatus Nomuraibacteriota</taxon>
    </lineage>
</organism>
<feature type="domain" description="TraC-like" evidence="1">
    <location>
        <begin position="19"/>
        <end position="204"/>
    </location>
</feature>
<accession>A0A1J4VBI5</accession>
<sequence length="217" mass="24656">MAVKSKATQSFIVVKEVKDGVVTLTNGEMRMVLMVSSINFALRSEDEQEAILLQFQNFLNSLEFSTQIFIQSRRLDIKPYLAMMESRLKEQLNDLMKIQIEEYIGFIKRFTDTTSIMTKTFFIIVPYSRSESVAPKKGGGGFMSFLPGKKSGKESAEKTEAFEEARSQLEQRANIVKMGLARTGVRAVPLGTEELVELYYKFYNPGETEKPVQMAEK</sequence>
<reference evidence="2 3" key="1">
    <citation type="journal article" date="2016" name="Environ. Microbiol.">
        <title>Genomic resolution of a cold subsurface aquifer community provides metabolic insights for novel microbes adapted to high CO concentrations.</title>
        <authorList>
            <person name="Probst A.J."/>
            <person name="Castelle C.J."/>
            <person name="Singh A."/>
            <person name="Brown C.T."/>
            <person name="Anantharaman K."/>
            <person name="Sharon I."/>
            <person name="Hug L.A."/>
            <person name="Burstein D."/>
            <person name="Emerson J.B."/>
            <person name="Thomas B.C."/>
            <person name="Banfield J.F."/>
        </authorList>
    </citation>
    <scope>NUCLEOTIDE SEQUENCE [LARGE SCALE GENOMIC DNA]</scope>
    <source>
        <strain evidence="2">CG1_02_47_685</strain>
    </source>
</reference>
<dbReference type="STRING" id="1805282.AUJ44_03235"/>
<dbReference type="Pfam" id="PF26593">
    <property type="entry name" value="TraC-like"/>
    <property type="match status" value="1"/>
</dbReference>
<comment type="caution">
    <text evidence="2">The sequence shown here is derived from an EMBL/GenBank/DDBJ whole genome shotgun (WGS) entry which is preliminary data.</text>
</comment>
<dbReference type="AlphaFoldDB" id="A0A1J4VBI5"/>
<dbReference type="InterPro" id="IPR058596">
    <property type="entry name" value="TraC-like_dom"/>
</dbReference>
<dbReference type="EMBL" id="MNVO01000048">
    <property type="protein sequence ID" value="OIO32093.1"/>
    <property type="molecule type" value="Genomic_DNA"/>
</dbReference>
<proteinExistence type="predicted"/>
<protein>
    <recommendedName>
        <fullName evidence="1">TraC-like domain-containing protein</fullName>
    </recommendedName>
</protein>
<evidence type="ECO:0000259" key="1">
    <source>
        <dbReference type="Pfam" id="PF26593"/>
    </source>
</evidence>